<dbReference type="KEGG" id="mlir:LPB04_08130"/>
<proteinExistence type="predicted"/>
<dbReference type="AlphaFoldDB" id="A0A7L9U8Q5"/>
<gene>
    <name evidence="2" type="ORF">LPB04_08130</name>
</gene>
<keyword evidence="3" id="KW-1185">Reference proteome</keyword>
<feature type="domain" description="DUF7661" evidence="1">
    <location>
        <begin position="4"/>
        <end position="71"/>
    </location>
</feature>
<dbReference type="InterPro" id="IPR056078">
    <property type="entry name" value="DUF7661"/>
</dbReference>
<evidence type="ECO:0000259" key="1">
    <source>
        <dbReference type="Pfam" id="PF24697"/>
    </source>
</evidence>
<dbReference type="RefSeq" id="WP_193688197.1">
    <property type="nucleotide sequence ID" value="NZ_CP062941.1"/>
</dbReference>
<accession>A0A7L9U8Q5</accession>
<evidence type="ECO:0000313" key="2">
    <source>
        <dbReference type="EMBL" id="QOL51220.1"/>
    </source>
</evidence>
<dbReference type="Pfam" id="PF24697">
    <property type="entry name" value="DUF7661"/>
    <property type="match status" value="1"/>
</dbReference>
<dbReference type="EMBL" id="CP062941">
    <property type="protein sequence ID" value="QOL51220.1"/>
    <property type="molecule type" value="Genomic_DNA"/>
</dbReference>
<dbReference type="Proteomes" id="UP000593875">
    <property type="component" value="Chromosome"/>
</dbReference>
<organism evidence="2 3">
    <name type="scientific">Massilia litorea</name>
    <dbReference type="NCBI Taxonomy" id="2769491"/>
    <lineage>
        <taxon>Bacteria</taxon>
        <taxon>Pseudomonadati</taxon>
        <taxon>Pseudomonadota</taxon>
        <taxon>Betaproteobacteria</taxon>
        <taxon>Burkholderiales</taxon>
        <taxon>Oxalobacteraceae</taxon>
        <taxon>Telluria group</taxon>
        <taxon>Massilia</taxon>
    </lineage>
</organism>
<evidence type="ECO:0000313" key="3">
    <source>
        <dbReference type="Proteomes" id="UP000593875"/>
    </source>
</evidence>
<sequence>MNAHHFNVFGTLIVVARTAGEWQAFYPGTDGKRRAADFIVPADVAEHELGEYLADLFHENATPKHGTVERLA</sequence>
<protein>
    <recommendedName>
        <fullName evidence="1">DUF7661 domain-containing protein</fullName>
    </recommendedName>
</protein>
<reference evidence="2 3" key="1">
    <citation type="submission" date="2020-10" db="EMBL/GenBank/DDBJ databases">
        <title>Genome sequencing of Massilia sp. LPB0304.</title>
        <authorList>
            <person name="Kim J."/>
        </authorList>
    </citation>
    <scope>NUCLEOTIDE SEQUENCE [LARGE SCALE GENOMIC DNA]</scope>
    <source>
        <strain evidence="2 3">LPB0304</strain>
    </source>
</reference>
<name>A0A7L9U8Q5_9BURK</name>